<dbReference type="InterPro" id="IPR010750">
    <property type="entry name" value="SGF29_tudor-like_dom"/>
</dbReference>
<organism evidence="3 4">
    <name type="scientific">Dimargaris cristalligena</name>
    <dbReference type="NCBI Taxonomy" id="215637"/>
    <lineage>
        <taxon>Eukaryota</taxon>
        <taxon>Fungi</taxon>
        <taxon>Fungi incertae sedis</taxon>
        <taxon>Zoopagomycota</taxon>
        <taxon>Kickxellomycotina</taxon>
        <taxon>Dimargaritomycetes</taxon>
        <taxon>Dimargaritales</taxon>
        <taxon>Dimargaritaceae</taxon>
        <taxon>Dimargaris</taxon>
    </lineage>
</organism>
<dbReference type="Proteomes" id="UP000268162">
    <property type="component" value="Unassembled WGS sequence"/>
</dbReference>
<dbReference type="AlphaFoldDB" id="A0A4P9ZNI5"/>
<name>A0A4P9ZNI5_9FUNG</name>
<evidence type="ECO:0000259" key="2">
    <source>
        <dbReference type="PROSITE" id="PS51518"/>
    </source>
</evidence>
<feature type="region of interest" description="Disordered" evidence="1">
    <location>
        <begin position="133"/>
        <end position="184"/>
    </location>
</feature>
<feature type="region of interest" description="Disordered" evidence="1">
    <location>
        <begin position="59"/>
        <end position="93"/>
    </location>
</feature>
<feature type="compositionally biased region" description="Low complexity" evidence="1">
    <location>
        <begin position="74"/>
        <end position="84"/>
    </location>
</feature>
<dbReference type="GO" id="GO:0000124">
    <property type="term" value="C:SAGA complex"/>
    <property type="evidence" value="ECO:0007669"/>
    <property type="project" value="InterPro"/>
</dbReference>
<proteinExistence type="predicted"/>
<evidence type="ECO:0000313" key="4">
    <source>
        <dbReference type="Proteomes" id="UP000268162"/>
    </source>
</evidence>
<feature type="region of interest" description="Disordered" evidence="1">
    <location>
        <begin position="231"/>
        <end position="251"/>
    </location>
</feature>
<protein>
    <submittedName>
        <fullName evidence="3">SGF29 tudor-like domain-containing protein</fullName>
    </submittedName>
</protein>
<dbReference type="Gene3D" id="2.30.30.140">
    <property type="match status" value="2"/>
</dbReference>
<dbReference type="CDD" id="cd20393">
    <property type="entry name" value="Tudor_SGF29_rpt1"/>
    <property type="match status" value="1"/>
</dbReference>
<feature type="compositionally biased region" description="Low complexity" evidence="1">
    <location>
        <begin position="170"/>
        <end position="184"/>
    </location>
</feature>
<sequence length="349" mass="38125">MTMASNGRRHSDNDEPISPPTLWQRAQSQLIKLEQSHSNAFTHSQTIQKVRHQLDDVSAQLNGGDTSGGGGGSASSPVASASSTGPGGSQGVLKDKRNQLYEDLCHVYELGIQQAEQEQTLIQELSSTLKRLQKAVAAPAPSNETTSGSKGNGLRHSSRNGPDPQIDYDSASSTSSSQTPPGASITVGTYVAAKTSKPKDHNEEWILAEVTHYYPDRNKYQVEDVVKDESGENPKYSLSGRNLIPLPHPVPLSPNGTTVSSAMVSQQRQRPLPKPTRQFQPRQRVLALYPNTTCFYRATITGSLDQDSTSNHYAQYALRFEDDGDVERRVHHSMVLDIPKAPPTKPKPY</sequence>
<feature type="domain" description="SGF29 C-terminal" evidence="2">
    <location>
        <begin position="181"/>
        <end position="344"/>
    </location>
</feature>
<dbReference type="InterPro" id="IPR037802">
    <property type="entry name" value="SGF29"/>
</dbReference>
<evidence type="ECO:0000256" key="1">
    <source>
        <dbReference type="SAM" id="MobiDB-lite"/>
    </source>
</evidence>
<dbReference type="Pfam" id="PF07039">
    <property type="entry name" value="SGF29_Tudor"/>
    <property type="match status" value="1"/>
</dbReference>
<dbReference type="PANTHER" id="PTHR21539:SF0">
    <property type="entry name" value="SAGA-ASSOCIATED FACTOR 29"/>
    <property type="match status" value="1"/>
</dbReference>
<dbReference type="PROSITE" id="PS51518">
    <property type="entry name" value="SGF29_C"/>
    <property type="match status" value="1"/>
</dbReference>
<accession>A0A4P9ZNI5</accession>
<gene>
    <name evidence="3" type="ORF">BJ085DRAFT_35429</name>
</gene>
<keyword evidence="4" id="KW-1185">Reference proteome</keyword>
<dbReference type="EMBL" id="ML003088">
    <property type="protein sequence ID" value="RKP34735.1"/>
    <property type="molecule type" value="Genomic_DNA"/>
</dbReference>
<dbReference type="InterPro" id="IPR047288">
    <property type="entry name" value="Tudor_SGF29_rpt1"/>
</dbReference>
<dbReference type="PANTHER" id="PTHR21539">
    <property type="entry name" value="SAGA-ASSOCIATED FACTOR 29"/>
    <property type="match status" value="1"/>
</dbReference>
<feature type="region of interest" description="Disordered" evidence="1">
    <location>
        <begin position="1"/>
        <end position="24"/>
    </location>
</feature>
<dbReference type="STRING" id="215637.A0A4P9ZNI5"/>
<reference evidence="4" key="1">
    <citation type="journal article" date="2018" name="Nat. Microbiol.">
        <title>Leveraging single-cell genomics to expand the fungal tree of life.</title>
        <authorList>
            <person name="Ahrendt S.R."/>
            <person name="Quandt C.A."/>
            <person name="Ciobanu D."/>
            <person name="Clum A."/>
            <person name="Salamov A."/>
            <person name="Andreopoulos B."/>
            <person name="Cheng J.F."/>
            <person name="Woyke T."/>
            <person name="Pelin A."/>
            <person name="Henrissat B."/>
            <person name="Reynolds N.K."/>
            <person name="Benny G.L."/>
            <person name="Smith M.E."/>
            <person name="James T.Y."/>
            <person name="Grigoriev I.V."/>
        </authorList>
    </citation>
    <scope>NUCLEOTIDE SEQUENCE [LARGE SCALE GENOMIC DNA]</scope>
    <source>
        <strain evidence="4">RSA 468</strain>
    </source>
</reference>
<evidence type="ECO:0000313" key="3">
    <source>
        <dbReference type="EMBL" id="RKP34735.1"/>
    </source>
</evidence>